<keyword evidence="7" id="KW-1185">Reference proteome</keyword>
<sequence>MKVKKKYNGLVVPSVTPLTENHKLDHKGVEKIFDSFSNFGAVPFILGTTGEASSLPADVKIDFINLAAKLKQPGKMLYAGISSNCVAESITMAKHCADAGVDAVVAHLPAYFNLTEHEIQKYFETLADMTPVPLIVYNIPATTHISIPLQLIDKLSHHDNIVGTKDSERSMDRLNESLALWAKRSDFSHFLGWAAQSAHALINGSDGLVPSTGNLCPDIYQEMIGAVEREDEQTAYMLQAHSDLLGNLYQSKRLLGGSLAALKSLMQSAGLCQPHMMPPLEPVSQLDAAELQRTLHSIIAKENLNLPFYQ</sequence>
<dbReference type="Pfam" id="PF00701">
    <property type="entry name" value="DHDPS"/>
    <property type="match status" value="1"/>
</dbReference>
<dbReference type="CDD" id="cd00408">
    <property type="entry name" value="DHDPS-like"/>
    <property type="match status" value="1"/>
</dbReference>
<comment type="similarity">
    <text evidence="1 3">Belongs to the DapA family.</text>
</comment>
<evidence type="ECO:0000256" key="3">
    <source>
        <dbReference type="PIRNR" id="PIRNR001365"/>
    </source>
</evidence>
<evidence type="ECO:0000313" key="7">
    <source>
        <dbReference type="Proteomes" id="UP000505355"/>
    </source>
</evidence>
<evidence type="ECO:0000256" key="4">
    <source>
        <dbReference type="PIRSR" id="PIRSR001365-1"/>
    </source>
</evidence>
<dbReference type="PRINTS" id="PR00146">
    <property type="entry name" value="DHPICSNTHASE"/>
</dbReference>
<evidence type="ECO:0000256" key="1">
    <source>
        <dbReference type="ARBA" id="ARBA00007592"/>
    </source>
</evidence>
<evidence type="ECO:0000256" key="5">
    <source>
        <dbReference type="PIRSR" id="PIRSR001365-2"/>
    </source>
</evidence>
<dbReference type="RefSeq" id="WP_173416032.1">
    <property type="nucleotide sequence ID" value="NZ_CP054139.1"/>
</dbReference>
<feature type="active site" description="Schiff-base intermediate with substrate" evidence="4">
    <location>
        <position position="165"/>
    </location>
</feature>
<keyword evidence="2 3" id="KW-0456">Lyase</keyword>
<dbReference type="PANTHER" id="PTHR12128">
    <property type="entry name" value="DIHYDRODIPICOLINATE SYNTHASE"/>
    <property type="match status" value="1"/>
</dbReference>
<feature type="active site" description="Proton donor/acceptor" evidence="4">
    <location>
        <position position="137"/>
    </location>
</feature>
<feature type="binding site" evidence="5">
    <location>
        <position position="49"/>
    </location>
    <ligand>
        <name>pyruvate</name>
        <dbReference type="ChEBI" id="CHEBI:15361"/>
    </ligand>
</feature>
<dbReference type="InterPro" id="IPR002220">
    <property type="entry name" value="DapA-like"/>
</dbReference>
<dbReference type="Proteomes" id="UP000505355">
    <property type="component" value="Chromosome"/>
</dbReference>
<name>A0A7D4QGT4_9SPHI</name>
<dbReference type="InterPro" id="IPR013785">
    <property type="entry name" value="Aldolase_TIM"/>
</dbReference>
<dbReference type="PIRSF" id="PIRSF001365">
    <property type="entry name" value="DHDPS"/>
    <property type="match status" value="1"/>
</dbReference>
<dbReference type="GO" id="GO:0008840">
    <property type="term" value="F:4-hydroxy-tetrahydrodipicolinate synthase activity"/>
    <property type="evidence" value="ECO:0007669"/>
    <property type="project" value="TreeGrafter"/>
</dbReference>
<dbReference type="AlphaFoldDB" id="A0A7D4QGT4"/>
<accession>A0A7D4QGT4</accession>
<dbReference type="PANTHER" id="PTHR12128:SF66">
    <property type="entry name" value="4-HYDROXY-2-OXOGLUTARATE ALDOLASE, MITOCHONDRIAL"/>
    <property type="match status" value="1"/>
</dbReference>
<organism evidence="6 7">
    <name type="scientific">Mucilaginibacter mali</name>
    <dbReference type="NCBI Taxonomy" id="2740462"/>
    <lineage>
        <taxon>Bacteria</taxon>
        <taxon>Pseudomonadati</taxon>
        <taxon>Bacteroidota</taxon>
        <taxon>Sphingobacteriia</taxon>
        <taxon>Sphingobacteriales</taxon>
        <taxon>Sphingobacteriaceae</taxon>
        <taxon>Mucilaginibacter</taxon>
    </lineage>
</organism>
<dbReference type="SMART" id="SM01130">
    <property type="entry name" value="DHDPS"/>
    <property type="match status" value="1"/>
</dbReference>
<proteinExistence type="inferred from homology"/>
<dbReference type="Gene3D" id="3.20.20.70">
    <property type="entry name" value="Aldolase class I"/>
    <property type="match status" value="1"/>
</dbReference>
<feature type="binding site" evidence="5">
    <location>
        <position position="209"/>
    </location>
    <ligand>
        <name>pyruvate</name>
        <dbReference type="ChEBI" id="CHEBI:15361"/>
    </ligand>
</feature>
<protein>
    <submittedName>
        <fullName evidence="6">Dihydrodipicolinate synthase family protein</fullName>
    </submittedName>
</protein>
<gene>
    <name evidence="6" type="ORF">HQ865_16915</name>
</gene>
<evidence type="ECO:0000313" key="6">
    <source>
        <dbReference type="EMBL" id="QKJ31372.1"/>
    </source>
</evidence>
<dbReference type="EMBL" id="CP054139">
    <property type="protein sequence ID" value="QKJ31372.1"/>
    <property type="molecule type" value="Genomic_DNA"/>
</dbReference>
<dbReference type="KEGG" id="mmab:HQ865_16915"/>
<evidence type="ECO:0000256" key="2">
    <source>
        <dbReference type="ARBA" id="ARBA00023239"/>
    </source>
</evidence>
<reference evidence="6 7" key="1">
    <citation type="submission" date="2020-05" db="EMBL/GenBank/DDBJ databases">
        <title>Mucilaginibacter mali sp. nov.</title>
        <authorList>
            <person name="Kim H.S."/>
            <person name="Lee K.C."/>
            <person name="Suh M.K."/>
            <person name="Kim J.-S."/>
            <person name="Han K.-I."/>
            <person name="Eom M.K."/>
            <person name="Shin Y.K."/>
            <person name="Lee J.-S."/>
        </authorList>
    </citation>
    <scope>NUCLEOTIDE SEQUENCE [LARGE SCALE GENOMIC DNA]</scope>
    <source>
        <strain evidence="6 7">G2-14</strain>
    </source>
</reference>
<dbReference type="SUPFAM" id="SSF51569">
    <property type="entry name" value="Aldolase"/>
    <property type="match status" value="1"/>
</dbReference>